<feature type="region of interest" description="Disordered" evidence="7">
    <location>
        <begin position="277"/>
        <end position="396"/>
    </location>
</feature>
<feature type="compositionally biased region" description="Low complexity" evidence="7">
    <location>
        <begin position="1589"/>
        <end position="1603"/>
    </location>
</feature>
<dbReference type="InterPro" id="IPR001849">
    <property type="entry name" value="PH_domain"/>
</dbReference>
<feature type="region of interest" description="Disordered" evidence="7">
    <location>
        <begin position="1428"/>
        <end position="1448"/>
    </location>
</feature>
<dbReference type="PROSITE" id="PS50003">
    <property type="entry name" value="PH_DOMAIN"/>
    <property type="match status" value="1"/>
</dbReference>
<name>A0A9P5KP59_GEOCN</name>
<dbReference type="Proteomes" id="UP000750522">
    <property type="component" value="Unassembled WGS sequence"/>
</dbReference>
<feature type="compositionally biased region" description="Polar residues" evidence="7">
    <location>
        <begin position="878"/>
        <end position="904"/>
    </location>
</feature>
<feature type="region of interest" description="Disordered" evidence="7">
    <location>
        <begin position="878"/>
        <end position="916"/>
    </location>
</feature>
<dbReference type="InterPro" id="IPR011009">
    <property type="entry name" value="Kinase-like_dom_sf"/>
</dbReference>
<dbReference type="SMART" id="SM00233">
    <property type="entry name" value="PH"/>
    <property type="match status" value="1"/>
</dbReference>
<dbReference type="InterPro" id="IPR001164">
    <property type="entry name" value="ArfGAP_dom"/>
</dbReference>
<dbReference type="InterPro" id="IPR027267">
    <property type="entry name" value="AH/BAR_dom_sf"/>
</dbReference>
<dbReference type="FunFam" id="2.30.29.30:FF:000252">
    <property type="entry name" value="ARF GTPase activator (Csx2)"/>
    <property type="match status" value="1"/>
</dbReference>
<feature type="domain" description="Arf-GAP" evidence="10">
    <location>
        <begin position="970"/>
        <end position="1092"/>
    </location>
</feature>
<evidence type="ECO:0000256" key="5">
    <source>
        <dbReference type="PROSITE-ProRule" id="PRU00288"/>
    </source>
</evidence>
<feature type="compositionally biased region" description="Low complexity" evidence="7">
    <location>
        <begin position="1698"/>
        <end position="1707"/>
    </location>
</feature>
<dbReference type="PROSITE" id="PS00108">
    <property type="entry name" value="PROTEIN_KINASE_ST"/>
    <property type="match status" value="1"/>
</dbReference>
<keyword evidence="1 6" id="KW-0343">GTPase activation</keyword>
<keyword evidence="6" id="KW-0677">Repeat</keyword>
<evidence type="ECO:0000256" key="4">
    <source>
        <dbReference type="ARBA" id="ARBA00022833"/>
    </source>
</evidence>
<dbReference type="Gene3D" id="2.30.29.30">
    <property type="entry name" value="Pleckstrin-homology domain (PH domain)/Phosphotyrosine-binding domain (PTB)"/>
    <property type="match status" value="1"/>
</dbReference>
<dbReference type="Pfam" id="PF00069">
    <property type="entry name" value="Pkinase"/>
    <property type="match status" value="1"/>
</dbReference>
<keyword evidence="6" id="KW-0040">ANK repeat</keyword>
<dbReference type="GO" id="GO:0005096">
    <property type="term" value="F:GTPase activator activity"/>
    <property type="evidence" value="ECO:0007669"/>
    <property type="project" value="UniProtKB-KW"/>
</dbReference>
<feature type="compositionally biased region" description="Basic and acidic residues" evidence="7">
    <location>
        <begin position="336"/>
        <end position="350"/>
    </location>
</feature>
<organism evidence="11 12">
    <name type="scientific">Geotrichum candidum</name>
    <name type="common">Oospora lactis</name>
    <name type="synonym">Dipodascus geotrichum</name>
    <dbReference type="NCBI Taxonomy" id="1173061"/>
    <lineage>
        <taxon>Eukaryota</taxon>
        <taxon>Fungi</taxon>
        <taxon>Dikarya</taxon>
        <taxon>Ascomycota</taxon>
        <taxon>Saccharomycotina</taxon>
        <taxon>Dipodascomycetes</taxon>
        <taxon>Dipodascales</taxon>
        <taxon>Dipodascaceae</taxon>
        <taxon>Geotrichum</taxon>
    </lineage>
</organism>
<dbReference type="GO" id="GO:0005802">
    <property type="term" value="C:trans-Golgi network"/>
    <property type="evidence" value="ECO:0007669"/>
    <property type="project" value="TreeGrafter"/>
</dbReference>
<evidence type="ECO:0000256" key="3">
    <source>
        <dbReference type="ARBA" id="ARBA00022771"/>
    </source>
</evidence>
<dbReference type="InterPro" id="IPR011993">
    <property type="entry name" value="PH-like_dom_sf"/>
</dbReference>
<evidence type="ECO:0000256" key="1">
    <source>
        <dbReference type="ARBA" id="ARBA00022468"/>
    </source>
</evidence>
<dbReference type="Gene3D" id="1.10.510.10">
    <property type="entry name" value="Transferase(Phosphotransferase) domain 1"/>
    <property type="match status" value="1"/>
</dbReference>
<feature type="compositionally biased region" description="Polar residues" evidence="7">
    <location>
        <begin position="373"/>
        <end position="392"/>
    </location>
</feature>
<dbReference type="Pfam" id="PF16746">
    <property type="entry name" value="BAR_3"/>
    <property type="match status" value="1"/>
</dbReference>
<evidence type="ECO:0000259" key="9">
    <source>
        <dbReference type="PROSITE" id="PS50011"/>
    </source>
</evidence>
<dbReference type="SUPFAM" id="SSF103657">
    <property type="entry name" value="BAR/IMD domain-like"/>
    <property type="match status" value="1"/>
</dbReference>
<dbReference type="InterPro" id="IPR008271">
    <property type="entry name" value="Ser/Thr_kinase_AS"/>
</dbReference>
<evidence type="ECO:0000259" key="10">
    <source>
        <dbReference type="PROSITE" id="PS50115"/>
    </source>
</evidence>
<evidence type="ECO:0000256" key="6">
    <source>
        <dbReference type="RuleBase" id="RU369028"/>
    </source>
</evidence>
<feature type="compositionally biased region" description="Pro residues" evidence="7">
    <location>
        <begin position="298"/>
        <end position="309"/>
    </location>
</feature>
<dbReference type="CDD" id="cd08204">
    <property type="entry name" value="ArfGap"/>
    <property type="match status" value="1"/>
</dbReference>
<dbReference type="PANTHER" id="PTHR23180:SF160">
    <property type="entry name" value="ADP-RIBOSYLATION FACTOR GTPASE-ACTIVATING PROTEIN EFFECTOR PROTEIN 1"/>
    <property type="match status" value="1"/>
</dbReference>
<dbReference type="EMBL" id="QQZK01000155">
    <property type="protein sequence ID" value="KAF5095191.1"/>
    <property type="molecule type" value="Genomic_DNA"/>
</dbReference>
<reference evidence="11" key="1">
    <citation type="journal article" date="2020" name="Front. Microbiol.">
        <title>Phenotypic and Genetic Characterization of the Cheese Ripening Yeast Geotrichum candidum.</title>
        <authorList>
            <person name="Perkins V."/>
            <person name="Vignola S."/>
            <person name="Lessard M.H."/>
            <person name="Plante P.L."/>
            <person name="Corbeil J."/>
            <person name="Dugat-Bony E."/>
            <person name="Frenette M."/>
            <person name="Labrie S."/>
        </authorList>
    </citation>
    <scope>NUCLEOTIDE SEQUENCE</scope>
    <source>
        <strain evidence="11">LMA-70</strain>
    </source>
</reference>
<dbReference type="InterPro" id="IPR037278">
    <property type="entry name" value="ARFGAP/RecO"/>
</dbReference>
<dbReference type="PROSITE" id="PS50115">
    <property type="entry name" value="ARFGAP"/>
    <property type="match status" value="1"/>
</dbReference>
<dbReference type="FunFam" id="1.10.220.150:FF:000009">
    <property type="entry name" value="stromal membrane-associated protein 1 isoform X1"/>
    <property type="match status" value="1"/>
</dbReference>
<feature type="domain" description="Protein kinase" evidence="9">
    <location>
        <begin position="1181"/>
        <end position="1480"/>
    </location>
</feature>
<feature type="region of interest" description="Disordered" evidence="7">
    <location>
        <begin position="1583"/>
        <end position="1717"/>
    </location>
</feature>
<protein>
    <recommendedName>
        <fullName evidence="6">ADP-ribosylation factor GTPase-activating protein</fullName>
    </recommendedName>
</protein>
<feature type="compositionally biased region" description="Polar residues" evidence="7">
    <location>
        <begin position="1650"/>
        <end position="1660"/>
    </location>
</feature>
<feature type="region of interest" description="Disordered" evidence="7">
    <location>
        <begin position="731"/>
        <end position="751"/>
    </location>
</feature>
<dbReference type="SMART" id="SM00105">
    <property type="entry name" value="ArfGap"/>
    <property type="match status" value="1"/>
</dbReference>
<evidence type="ECO:0000313" key="11">
    <source>
        <dbReference type="EMBL" id="KAF5095191.1"/>
    </source>
</evidence>
<dbReference type="Gene3D" id="1.20.1270.60">
    <property type="entry name" value="Arfaptin homology (AH) domain/BAR domain"/>
    <property type="match status" value="1"/>
</dbReference>
<dbReference type="GO" id="GO:0005768">
    <property type="term" value="C:endosome"/>
    <property type="evidence" value="ECO:0007669"/>
    <property type="project" value="TreeGrafter"/>
</dbReference>
<evidence type="ECO:0000313" key="12">
    <source>
        <dbReference type="Proteomes" id="UP000750522"/>
    </source>
</evidence>
<dbReference type="Pfam" id="PF00169">
    <property type="entry name" value="PH"/>
    <property type="match status" value="1"/>
</dbReference>
<keyword evidence="3 5" id="KW-0863">Zinc-finger</keyword>
<accession>A0A9P5KP59</accession>
<dbReference type="SUPFAM" id="SSF57863">
    <property type="entry name" value="ArfGap/RecO-like zinc finger"/>
    <property type="match status" value="1"/>
</dbReference>
<feature type="region of interest" description="Disordered" evidence="7">
    <location>
        <begin position="1504"/>
        <end position="1529"/>
    </location>
</feature>
<feature type="compositionally biased region" description="Low complexity" evidence="7">
    <location>
        <begin position="1504"/>
        <end position="1524"/>
    </location>
</feature>
<dbReference type="PROSITE" id="PS50011">
    <property type="entry name" value="PROTEIN_KINASE_DOM"/>
    <property type="match status" value="1"/>
</dbReference>
<feature type="compositionally biased region" description="Polar residues" evidence="7">
    <location>
        <begin position="644"/>
        <end position="684"/>
    </location>
</feature>
<dbReference type="SMART" id="SM00220">
    <property type="entry name" value="S_TKc"/>
    <property type="match status" value="1"/>
</dbReference>
<sequence>MGDATSLQADSTSPVFFKAPSRFLINSLSVSTPSKLQPYSSSERHIIGPPNGPSLILPNHAPLLKSTIDSTTLSVSTQSLDPKKLVEYIQDPDPKSSGLLLKIPETAVLKFTVSIDTSAASIENLTFIAAPSCSSLENLLVNEFLENPNIQNEENVILLGDFTSGSSSPTSFEFIWKTYPPLSSNLFKPDERGMKLVLCFAEYDKRDHSLKQLARFSVWLDHAQLLPVPPKVNTSLGTLPELSELSPILSTSPSPVFRDIPPAPGYQFFFPNDINRMDNSRSGSPTVAKRNSVDNHSIPPPNFPAPPIPTSASPENVDFEPGTTSVSQPVTSMIIPDKDLEAIDPREKKLPPVPPLHIHQQQQPIQPSQPSPAQTNSTASVPRPQENSSSQPEDGPLFRATIASLEKKTGILKIKVKKLLKRALMVNERQNSLIEAHALFLQSVQEMADSGVTSFQPLVSNFYNSKTNGPYVELDLLRRSTIDLNENVVIPLRKFYDQEIKSFDQRKKEFDDESREYYAWLSRYLSVKQEAKGKKKSESDSKYAERRKAFELRRFDYYSYFQDLHGGRKQQIVISKMALYAEQEMNRHIAVGQRLQNGFKDNLLTFVNEIQDSSKEWNRQRTEREEHRRLIERPPTKDAHPDVTSPTNDKFLPNTASTASTNSYIPPTTNSNFNHTNSALTTSSADDHDNSITSPIPISHSGIVHPFPLSLSNSVSSSVPEAMRVHSPGVVVGSPEKTITSPIDHDGKSAESSRRKEGLLWAMSRPGGFNDQINLNKTGGWHKFWVVLAAGKLCEYTNWKQGVDLHNDPINLKVALVREARNAERRFCFEVVTPHYKRVYQATSEEDMQSWIRSINNGISSSLEGSSHSIKDYSASSDLPTIRPTYTNQSSSHDSKLSPVSTSVARLPEEPMDNNSLSDLKEEFAKLNSRKVSLHRRTSTQKNVTEKISPYKPSLSIKPTKTQPEKKSGTRISEVVYTLDSSNRYCADCGSSSKVEWISINLLCILCIDCSGVHRSLGSHISKVRSLTLDTVSFTAEVISLIKSVNNSIINSIWEATLPHPKNPAKIAENRAAFIREKYIEKKFVQILDRPNAYLRIAVQNKDVIGILRALASRANTNILINKDDGDDQTEESIITYSLRTATPSCTVFPIVELLLLNTPEQSSVALGAINDAQMSNAAWHYLQTKLGNKSPSTNKPISANKLSAPSGSASQDFVAVKIIDFEETDDEVQEILQEVQFLNRVRSQHITQIQASFVTGTQLWIVMELCDAGSCAELAKYMGPLPEPVVAAIMSGVLQGLVYLHEDRVIHRDIKAANVLLTRHGAVKLSDFGVSARLTASLTRRLTFVGTPYWMAPEVIMRQTGYAMYADVWSLGATMFELLEGAPPRADVHPAKAIMEIVRAPAPVLPVWQRRKPRALAEIHAHVGISTACPGPSQSASEESSPSRRHKYSAQVRGFVDACLQKDPAKRPSAARLLKHAFVAALVPIGPPSRWPRFGAAAAGVVPVPSRSNSSSSNRNRENSPGGANKVIPASELPVSYSATAAKRARELLVKWAIGKNATKAEYAYRKAQRAAEQDMKIYEEPVPAPPASAGGSNEGASSGYEKNSPDSSARDAKTSASSNTSSNTSSSTSSSTNSNDSTNVNSIDRTGLPSSAPNSDLPGSNGLPLMAPANSLVKPTGGAADAMSSKSHSNGESEHNNNNNDGNNNCDGWDFDDPEPLAAAAAAPAEENLVPVATPGLRPPLAPLALPTAENDYYLPQPAPKPTRKQRLLDAGRQKLWQLRKRAAHHGTPSPELGPVAPARRASVITTATSRAASSVSSPDSVCSQAAAAAAVADDATVLPPVLVRALARVERSARTSTARDHVQALRRDLAMRERALPSLLDKLVEQLWYALVDVQREYLRAAAGGHWAPS</sequence>
<feature type="compositionally biased region" description="Polar residues" evidence="7">
    <location>
        <begin position="322"/>
        <end position="331"/>
    </location>
</feature>
<feature type="domain" description="PH" evidence="8">
    <location>
        <begin position="753"/>
        <end position="860"/>
    </location>
</feature>
<comment type="function">
    <text evidence="6">GTPase-activating protein for the ADP ribosylation factor family.</text>
</comment>
<dbReference type="InterPro" id="IPR000719">
    <property type="entry name" value="Prot_kinase_dom"/>
</dbReference>
<evidence type="ECO:0000256" key="2">
    <source>
        <dbReference type="ARBA" id="ARBA00022723"/>
    </source>
</evidence>
<gene>
    <name evidence="11" type="ORF">DV451_004749</name>
</gene>
<dbReference type="GO" id="GO:0006891">
    <property type="term" value="P:intra-Golgi vesicle-mediated transport"/>
    <property type="evidence" value="ECO:0007669"/>
    <property type="project" value="TreeGrafter"/>
</dbReference>
<dbReference type="GO" id="GO:0004672">
    <property type="term" value="F:protein kinase activity"/>
    <property type="evidence" value="ECO:0007669"/>
    <property type="project" value="InterPro"/>
</dbReference>
<dbReference type="InterPro" id="IPR045258">
    <property type="entry name" value="ACAP1/2/3-like"/>
</dbReference>
<comment type="caution">
    <text evidence="11">The sequence shown here is derived from an EMBL/GenBank/DDBJ whole genome shotgun (WGS) entry which is preliminary data.</text>
</comment>
<dbReference type="Pfam" id="PF01412">
    <property type="entry name" value="ArfGap"/>
    <property type="match status" value="1"/>
</dbReference>
<dbReference type="GO" id="GO:0008270">
    <property type="term" value="F:zinc ion binding"/>
    <property type="evidence" value="ECO:0007669"/>
    <property type="project" value="UniProtKB-KW"/>
</dbReference>
<evidence type="ECO:0000256" key="7">
    <source>
        <dbReference type="SAM" id="MobiDB-lite"/>
    </source>
</evidence>
<keyword evidence="2 6" id="KW-0479">Metal-binding</keyword>
<dbReference type="GO" id="GO:0005524">
    <property type="term" value="F:ATP binding"/>
    <property type="evidence" value="ECO:0007669"/>
    <property type="project" value="InterPro"/>
</dbReference>
<proteinExistence type="predicted"/>
<dbReference type="InterPro" id="IPR038508">
    <property type="entry name" value="ArfGAP_dom_sf"/>
</dbReference>
<dbReference type="SUPFAM" id="SSF56112">
    <property type="entry name" value="Protein kinase-like (PK-like)"/>
    <property type="match status" value="1"/>
</dbReference>
<dbReference type="SUPFAM" id="SSF50729">
    <property type="entry name" value="PH domain-like"/>
    <property type="match status" value="1"/>
</dbReference>
<feature type="compositionally biased region" description="Low complexity" evidence="7">
    <location>
        <begin position="356"/>
        <end position="372"/>
    </location>
</feature>
<evidence type="ECO:0000259" key="8">
    <source>
        <dbReference type="PROSITE" id="PS50003"/>
    </source>
</evidence>
<dbReference type="Gene3D" id="1.10.220.150">
    <property type="entry name" value="Arf GTPase activating protein"/>
    <property type="match status" value="1"/>
</dbReference>
<reference evidence="11" key="2">
    <citation type="submission" date="2020-01" db="EMBL/GenBank/DDBJ databases">
        <authorList>
            <person name="Perkins V."/>
            <person name="Lessard M.-H."/>
            <person name="Dugat-Bony E."/>
            <person name="Frenette M."/>
            <person name="Labrie S."/>
        </authorList>
    </citation>
    <scope>NUCLEOTIDE SEQUENCE</scope>
    <source>
        <strain evidence="11">LMA-70</strain>
    </source>
</reference>
<comment type="subcellular location">
    <subcellularLocation>
        <location evidence="6">Cytoplasm</location>
    </subcellularLocation>
</comment>
<feature type="compositionally biased region" description="Low complexity" evidence="7">
    <location>
        <begin position="1616"/>
        <end position="1644"/>
    </location>
</feature>
<keyword evidence="4 6" id="KW-0862">Zinc</keyword>
<keyword evidence="6" id="KW-0963">Cytoplasm</keyword>
<dbReference type="PANTHER" id="PTHR23180">
    <property type="entry name" value="CENTAURIN/ARF"/>
    <property type="match status" value="1"/>
</dbReference>
<feature type="region of interest" description="Disordered" evidence="7">
    <location>
        <begin position="633"/>
        <end position="687"/>
    </location>
</feature>
<dbReference type="InterPro" id="IPR004148">
    <property type="entry name" value="BAR_dom"/>
</dbReference>